<dbReference type="EMBL" id="LJFS01000010">
    <property type="protein sequence ID" value="KPG34592.1"/>
    <property type="molecule type" value="Genomic_DNA"/>
</dbReference>
<gene>
    <name evidence="1" type="ORF">AN908_06145</name>
    <name evidence="2" type="ORF">AN912_10290</name>
</gene>
<dbReference type="SUPFAM" id="SSF53756">
    <property type="entry name" value="UDP-Glycosyltransferase/glycogen phosphorylase"/>
    <property type="match status" value="1"/>
</dbReference>
<evidence type="ECO:0000313" key="2">
    <source>
        <dbReference type="EMBL" id="KPG34592.1"/>
    </source>
</evidence>
<dbReference type="EMBL" id="LJFO01000002">
    <property type="protein sequence ID" value="KPG16521.1"/>
    <property type="molecule type" value="Genomic_DNA"/>
</dbReference>
<evidence type="ECO:0000313" key="4">
    <source>
        <dbReference type="Proteomes" id="UP000037962"/>
    </source>
</evidence>
<comment type="caution">
    <text evidence="1">The sequence shown here is derived from an EMBL/GenBank/DDBJ whole genome shotgun (WGS) entry which is preliminary data.</text>
</comment>
<accession>A0A7V8LTC0</accession>
<dbReference type="Proteomes" id="UP000037962">
    <property type="component" value="Unassembled WGS sequence"/>
</dbReference>
<evidence type="ECO:0000313" key="1">
    <source>
        <dbReference type="EMBL" id="KPG16521.1"/>
    </source>
</evidence>
<evidence type="ECO:0008006" key="5">
    <source>
        <dbReference type="Google" id="ProtNLM"/>
    </source>
</evidence>
<evidence type="ECO:0000313" key="3">
    <source>
        <dbReference type="Proteomes" id="UP000037843"/>
    </source>
</evidence>
<dbReference type="PANTHER" id="PTHR12526">
    <property type="entry name" value="GLYCOSYLTRANSFERASE"/>
    <property type="match status" value="1"/>
</dbReference>
<dbReference type="Gene3D" id="3.40.50.2000">
    <property type="entry name" value="Glycogen Phosphorylase B"/>
    <property type="match status" value="2"/>
</dbReference>
<dbReference type="PANTHER" id="PTHR12526:SF590">
    <property type="entry name" value="ALPHA-MALTOSE-1-PHOSPHATE SYNTHASE"/>
    <property type="match status" value="1"/>
</dbReference>
<organism evidence="1 3">
    <name type="scientific">Mycobacteroides immunogenum</name>
    <dbReference type="NCBI Taxonomy" id="83262"/>
    <lineage>
        <taxon>Bacteria</taxon>
        <taxon>Bacillati</taxon>
        <taxon>Actinomycetota</taxon>
        <taxon>Actinomycetes</taxon>
        <taxon>Mycobacteriales</taxon>
        <taxon>Mycobacteriaceae</taxon>
        <taxon>Mycobacteroides</taxon>
    </lineage>
</organism>
<dbReference type="Proteomes" id="UP000037843">
    <property type="component" value="Unassembled WGS sequence"/>
</dbReference>
<proteinExistence type="predicted"/>
<sequence length="363" mass="39434">MGTMQPNQNLRAYVALSQSVSASQWEARNRVDEVPDRTPYGLHRLANYGVTPTFSDFAVAPRLARIAGQIRYRSGDLEILETVADRNARRHSDIVFCYDERTGVPAAAASRIGMSPPVVTGVGWLTAPADTPPIQRRLAQYALARSAAVFSQSPPQVELLSRTWGVDDARLHFAPVGIDTDFYCEQPWPEATAPLVVSAGEDVHRDHALLVAAVLAARERCPGLRLELATALPVNAPPEVVTLRTERLYGRMRDLYRRSSIVAIAVRPNVITGSGLTVVLEAMASGRPVVMTGNPGISHYLRHNVEGILVPPGDPGAFARAIVELAQDPVRARALGQAGAQRARTEFSSERMAEHFASIMHGV</sequence>
<name>A0A7V8LTC0_9MYCO</name>
<dbReference type="GO" id="GO:0016757">
    <property type="term" value="F:glycosyltransferase activity"/>
    <property type="evidence" value="ECO:0007669"/>
    <property type="project" value="TreeGrafter"/>
</dbReference>
<dbReference type="AlphaFoldDB" id="A0A7V8LTC0"/>
<reference evidence="3 4" key="1">
    <citation type="submission" date="2015-09" db="EMBL/GenBank/DDBJ databases">
        <title>Genome Sequences of Mycobacterium immunogenum Isolates, Recuperated from a Chloraminated Drinking Water Distribution System Simulator Subjected to Episodes of Nitrification.</title>
        <authorList>
            <person name="Gomez-Alvarez V."/>
            <person name="Revetta R.P."/>
        </authorList>
    </citation>
    <scope>NUCLEOTIDE SEQUENCE [LARGE SCALE GENOMIC DNA]</scope>
    <source>
        <strain evidence="1 3">H008</strain>
        <strain evidence="2 4">H076</strain>
    </source>
</reference>
<protein>
    <recommendedName>
        <fullName evidence="5">Glycosyl transferase family 1</fullName>
    </recommendedName>
</protein>
<keyword evidence="4" id="KW-1185">Reference proteome</keyword>
<dbReference type="CDD" id="cd03801">
    <property type="entry name" value="GT4_PimA-like"/>
    <property type="match status" value="1"/>
</dbReference>
<dbReference type="Pfam" id="PF13692">
    <property type="entry name" value="Glyco_trans_1_4"/>
    <property type="match status" value="1"/>
</dbReference>